<name>A0A382VJZ1_9ZZZZ</name>
<organism evidence="1">
    <name type="scientific">marine metagenome</name>
    <dbReference type="NCBI Taxonomy" id="408172"/>
    <lineage>
        <taxon>unclassified sequences</taxon>
        <taxon>metagenomes</taxon>
        <taxon>ecological metagenomes</taxon>
    </lineage>
</organism>
<protein>
    <submittedName>
        <fullName evidence="1">Uncharacterized protein</fullName>
    </submittedName>
</protein>
<reference evidence="1" key="1">
    <citation type="submission" date="2018-05" db="EMBL/GenBank/DDBJ databases">
        <authorList>
            <person name="Lanie J.A."/>
            <person name="Ng W.-L."/>
            <person name="Kazmierczak K.M."/>
            <person name="Andrzejewski T.M."/>
            <person name="Davidsen T.M."/>
            <person name="Wayne K.J."/>
            <person name="Tettelin H."/>
            <person name="Glass J.I."/>
            <person name="Rusch D."/>
            <person name="Podicherti R."/>
            <person name="Tsui H.-C.T."/>
            <person name="Winkler M.E."/>
        </authorList>
    </citation>
    <scope>NUCLEOTIDE SEQUENCE</scope>
</reference>
<accession>A0A382VJZ1</accession>
<sequence length="41" mass="4139">MALPKPVLVPIEISPTIAPTTLKVAASLNAGKRKGLAAGSR</sequence>
<dbReference type="AlphaFoldDB" id="A0A382VJZ1"/>
<proteinExistence type="predicted"/>
<gene>
    <name evidence="1" type="ORF">METZ01_LOCUS399179</name>
</gene>
<evidence type="ECO:0000313" key="1">
    <source>
        <dbReference type="EMBL" id="SVD46325.1"/>
    </source>
</evidence>
<feature type="non-terminal residue" evidence="1">
    <location>
        <position position="41"/>
    </location>
</feature>
<dbReference type="EMBL" id="UINC01152241">
    <property type="protein sequence ID" value="SVD46325.1"/>
    <property type="molecule type" value="Genomic_DNA"/>
</dbReference>